<feature type="compositionally biased region" description="Polar residues" evidence="8">
    <location>
        <begin position="26"/>
        <end position="44"/>
    </location>
</feature>
<dbReference type="Pfam" id="PF14765">
    <property type="entry name" value="PS-DH"/>
    <property type="match status" value="1"/>
</dbReference>
<dbReference type="InterPro" id="IPR016039">
    <property type="entry name" value="Thiolase-like"/>
</dbReference>
<feature type="region of interest" description="Disordered" evidence="8">
    <location>
        <begin position="16"/>
        <end position="45"/>
    </location>
</feature>
<dbReference type="InterPro" id="IPR049551">
    <property type="entry name" value="PKS_DH_C"/>
</dbReference>
<dbReference type="InterPro" id="IPR013154">
    <property type="entry name" value="ADH-like_N"/>
</dbReference>
<reference evidence="11 12" key="1">
    <citation type="submission" date="2018-02" db="EMBL/GenBank/DDBJ databases">
        <title>The genomes of Aspergillus section Nigri reveals drivers in fungal speciation.</title>
        <authorList>
            <consortium name="DOE Joint Genome Institute"/>
            <person name="Vesth T.C."/>
            <person name="Nybo J."/>
            <person name="Theobald S."/>
            <person name="Brandl J."/>
            <person name="Frisvad J.C."/>
            <person name="Nielsen K.F."/>
            <person name="Lyhne E.K."/>
            <person name="Kogle M.E."/>
            <person name="Kuo A."/>
            <person name="Riley R."/>
            <person name="Clum A."/>
            <person name="Nolan M."/>
            <person name="Lipzen A."/>
            <person name="Salamov A."/>
            <person name="Henrissat B."/>
            <person name="Wiebenga A."/>
            <person name="De vries R.P."/>
            <person name="Grigoriev I.V."/>
            <person name="Mortensen U.H."/>
            <person name="Andersen M.R."/>
            <person name="Baker S.E."/>
        </authorList>
    </citation>
    <scope>NUCLEOTIDE SEQUENCE [LARGE SCALE GENOMIC DNA]</scope>
    <source>
        <strain evidence="11 12">CBS 707.79</strain>
    </source>
</reference>
<feature type="region of interest" description="C-terminal hotdog fold" evidence="7">
    <location>
        <begin position="1025"/>
        <end position="1173"/>
    </location>
</feature>
<dbReference type="PANTHER" id="PTHR43775:SF49">
    <property type="entry name" value="SYNTHASE, PUTATIVE (JCVI)-RELATED"/>
    <property type="match status" value="1"/>
</dbReference>
<dbReference type="GO" id="GO:0032259">
    <property type="term" value="P:methylation"/>
    <property type="evidence" value="ECO:0007669"/>
    <property type="project" value="UniProtKB-KW"/>
</dbReference>
<gene>
    <name evidence="11" type="ORF">BO71DRAFT_440258</name>
</gene>
<dbReference type="GO" id="GO:0044550">
    <property type="term" value="P:secondary metabolite biosynthetic process"/>
    <property type="evidence" value="ECO:0007669"/>
    <property type="project" value="UniProtKB-ARBA"/>
</dbReference>
<evidence type="ECO:0000256" key="1">
    <source>
        <dbReference type="ARBA" id="ARBA00022450"/>
    </source>
</evidence>
<dbReference type="SUPFAM" id="SSF53901">
    <property type="entry name" value="Thiolase-like"/>
    <property type="match status" value="1"/>
</dbReference>
<sequence length="2420" mass="267201">MAIDSGSEHVVDAAATHVEDVRQVSHSDQSTTPWGHSNDQQPNGLLSPIAIVGMGMRFPGDIRTGEDFWSMLIEKRSALSEVPPTRYHGESFYHPSKPHVLKTKYGYFFQEEYLGKVDPGFVGKPYEASKLDPQQRLLLEVVWECMENAGQADWRGHDIGCFMGTFGEDWLEISSKDCQTTDRFRAMGTGDFVLANRISFEFDLKGPSITYKTACSSSLVALHEACHAIRSGDCSSAIVGGSSIIFSPTMSITMSDNLVLAPDGRCKTFDASADGYGRGEGINAIYIKPLDAAIRDGDPIRAIIRSTATNSDGKTPNISSPDRHSQEVLIRQAYRRAGISNFCQTALFECHGTGTIMGDVTETEAVASIFGEKGILISAVKPNVGHMEGASGLTSVIKAVLSLENRKIPPNIYYKTPNPDIPFMKGKLEVPIETLPWPEKREARVSVNSFGIGGANAHVIVDGHQQSVAEPKMSQESYSKYLFVLSAWSLSALDKKINQLQSYLRKYPKAFKDLVYTLGARREHLSNRAFLVADNGVTELGKFHRAHIPDSQVSELIFAFTGQDTLMEGDQGVMNRAECSQPLCTAIQMAITNLLASWNIRPYKVVGHSSGEIAAAYASGAISMDNAIVLAYYRGQVSSQCEGKGAMLAVAMNPTRVRPYLTTGVVVACYNSPESVTLSGDDRSLDETEANIRNERADTLMKRLPVQVAYHSSHMMFAGAHYEELIRSHVTCNPVMVAQMFSTLTGQLINSPSQLNSAYWRANLESPVQFTSGMSAALESTSETPQPLIIEIGPHSALSGPIRQISKSIEKPYSYCPTVLRGDDTIDSLLSAAGQAYLHGVPVLFAAIGGIGSCLRNFAPYPWQYENLGWDESRPPRQWRLRKFPQHELLGCRTLESGDLEPSWRNILRLDEVPWMWDHNVSGNIVFPCAGYIAMVAEAARQITGLDTITMRNFLIRTALILEPNLEYELLTNIRRMTVNDLAESSWYEFTVYSHDGTSWRKHCAGQVKGINDSNLPVPQKVAIYPRSVSSPYLYRQLQKAGLKYGKNFQGLQQITANPSAYEASATVNDDPQLHGSRYLVHPVAIDQCLQLHSVSACRGLALELGAVGVPSYIGEVYITNSTEAMFLRVCPNGTDSTPEGIGGDAHLVRSDGNIALSMRDARFFALENDRKKPDIRLNPTRGSIKRAPVDPGLEVAAKLAILATLDFDVLVRNLTPSLPHMIKYQKWIQYEALQIKTQGHSRIQEALRWARLSSGERQDLWKVFVDMIPDIRLAGFFSDAKVCLETEMDSLMTGRSSAAQILAPRDSWKDLYEYAVDNFDWGRFFKLVGHSNPQLRILEVGAGTGSATAAVLKGLVDSKGDRSFARYVVTDVTPGFLIPLQEKYGSQLEYAVLDVSLPPENQGFDVGGFDLIIASNVIHATPSLKKSLSNVRTLLSPGGWLLLHELSAAIPYVDWVMGTLPGWWLGDSDERFNRPYVTVERWNDELVKAGFTQVEDLAYDDDSPLQLCATMIARVAPPKPAARVVNVLGTLESQNHPWASVLVNRLSLRGYDIKWFQLGDNAEDGDVISLLDLEDPFLYDLSEQSYMQLQKYISLGRRTLWVTRSSQSSCSDPRYGLIQGFGRSIRAETGIDFRTLEVDNFNDTAADILIRVCEQMFDESKNPSGKDFEYSLESDTVYTARCHSLSIQEQLESPGSRGPLRLHPATRGVLDTLQWIEEEHQQVLEPSDVEVDMKFFSLNFKDLMLALGLLGNNLPLGIEGSGIISGIGSEVTGLHEGDAVIVIQQGTFRTRLVTKDINCIRIPSGITLEQASAMPCVYATAIYSLLKIGNLSKGQSVLIHAACGGVGLAAIDICRMIGAEIYATVSSEEKIQFLMKNFNILRERIFDSRSVSFRDGVMNATRGRGVDIVLNSLAGELLHASWNCVAAMGKMIEIGKRDMLEHGKLEMVHFANNRSFHGVDLSEMLADWPEIVRGSIDEMFTYCQEGRLQARLFPRMFEGRDMATAFRHMQTGKHIGKIVVKMPNDPQTLKGKPIDKKYAFSPMRSYLLVGGFGGIGRLLATWMVTQGARHLVMMSRSAGQSESDHSFTKELESQGCTVTAINGSIEDIGSVEQAVSASDQELAGVVNLSLVLQDEFLTNMSYSQWIAPQGPKIGGAWNLHNACSEKQLDFFVLFSSVVGTVGNPGQSNYGASNTFVDAFVTYRRSLGLPASRVTLGAVEEVGNFSRNTRLMELFQAQSRFSLYEKDVIDAFRLALPHTTTDSPPSLIHSPLDIIVGVTSFLNPGQMDSEKAFFEQDARFNIPSLMKRSKSAERNQEDDVLLHLFESIANNPSYLNDPQCENVIIRELGKRVGNFSAQTGLDEKQVAGFPIDSLMGLEVKYWIRRSLDLETSVLEIAQAKTVAGVAALVMKGLRAKYEIT</sequence>
<dbReference type="Pfam" id="PF21089">
    <property type="entry name" value="PKS_DH_N"/>
    <property type="match status" value="1"/>
</dbReference>
<dbReference type="CDD" id="cd05195">
    <property type="entry name" value="enoyl_red"/>
    <property type="match status" value="1"/>
</dbReference>
<dbReference type="SUPFAM" id="SSF52151">
    <property type="entry name" value="FabD/lysophospholipase-like"/>
    <property type="match status" value="1"/>
</dbReference>
<dbReference type="Pfam" id="PF13602">
    <property type="entry name" value="ADH_zinc_N_2"/>
    <property type="match status" value="1"/>
</dbReference>
<dbReference type="InterPro" id="IPR011032">
    <property type="entry name" value="GroES-like_sf"/>
</dbReference>
<keyword evidence="1" id="KW-0596">Phosphopantetheine</keyword>
<keyword evidence="12" id="KW-1185">Reference proteome</keyword>
<evidence type="ECO:0000259" key="9">
    <source>
        <dbReference type="PROSITE" id="PS52004"/>
    </source>
</evidence>
<evidence type="ECO:0000259" key="10">
    <source>
        <dbReference type="PROSITE" id="PS52019"/>
    </source>
</evidence>
<dbReference type="Gene3D" id="3.10.129.110">
    <property type="entry name" value="Polyketide synthase dehydratase"/>
    <property type="match status" value="1"/>
</dbReference>
<dbReference type="CDD" id="cd00833">
    <property type="entry name" value="PKS"/>
    <property type="match status" value="1"/>
</dbReference>
<feature type="active site" description="Proton acceptor; for dehydratase activity" evidence="7">
    <location>
        <position position="919"/>
    </location>
</feature>
<dbReference type="InterPro" id="IPR056501">
    <property type="entry name" value="NAD-bd_HRPKS_sdrA"/>
</dbReference>
<dbReference type="Gene3D" id="3.40.50.150">
    <property type="entry name" value="Vaccinia Virus protein VP39"/>
    <property type="match status" value="1"/>
</dbReference>
<evidence type="ECO:0000256" key="5">
    <source>
        <dbReference type="ARBA" id="ARBA00023002"/>
    </source>
</evidence>
<dbReference type="InterPro" id="IPR050091">
    <property type="entry name" value="PKS_NRPS_Biosynth_Enz"/>
</dbReference>
<protein>
    <submittedName>
        <fullName evidence="11">Polyketide synthase</fullName>
    </submittedName>
</protein>
<dbReference type="Pfam" id="PF23114">
    <property type="entry name" value="NAD-bd_HRPKS_sdrA"/>
    <property type="match status" value="1"/>
</dbReference>
<dbReference type="SUPFAM" id="SSF50129">
    <property type="entry name" value="GroES-like"/>
    <property type="match status" value="1"/>
</dbReference>
<dbReference type="InterPro" id="IPR001227">
    <property type="entry name" value="Ac_transferase_dom_sf"/>
</dbReference>
<dbReference type="InterPro" id="IPR020843">
    <property type="entry name" value="ER"/>
</dbReference>
<dbReference type="InterPro" id="IPR014031">
    <property type="entry name" value="Ketoacyl_synth_C"/>
</dbReference>
<feature type="region of interest" description="N-terminal hotdog fold" evidence="7">
    <location>
        <begin position="887"/>
        <end position="1015"/>
    </location>
</feature>
<dbReference type="Proteomes" id="UP000247810">
    <property type="component" value="Unassembled WGS sequence"/>
</dbReference>
<dbReference type="InterPro" id="IPR029063">
    <property type="entry name" value="SAM-dependent_MTases_sf"/>
</dbReference>
<accession>A0A319DVR9</accession>
<evidence type="ECO:0000256" key="3">
    <source>
        <dbReference type="ARBA" id="ARBA00022603"/>
    </source>
</evidence>
<dbReference type="Gene3D" id="3.90.180.10">
    <property type="entry name" value="Medium-chain alcohol dehydrogenases, catalytic domain"/>
    <property type="match status" value="1"/>
</dbReference>
<dbReference type="VEuPathDB" id="FungiDB:BO71DRAFT_440258"/>
<dbReference type="Pfam" id="PF08659">
    <property type="entry name" value="KR"/>
    <property type="match status" value="1"/>
</dbReference>
<dbReference type="InterPro" id="IPR013968">
    <property type="entry name" value="PKS_KR"/>
</dbReference>
<dbReference type="Gene3D" id="3.40.50.720">
    <property type="entry name" value="NAD(P)-binding Rossmann-like Domain"/>
    <property type="match status" value="2"/>
</dbReference>
<dbReference type="Pfam" id="PF08240">
    <property type="entry name" value="ADH_N"/>
    <property type="match status" value="1"/>
</dbReference>
<feature type="domain" description="PKS/mFAS DH" evidence="10">
    <location>
        <begin position="887"/>
        <end position="1173"/>
    </location>
</feature>
<dbReference type="SMART" id="SM00827">
    <property type="entry name" value="PKS_AT"/>
    <property type="match status" value="1"/>
</dbReference>
<proteinExistence type="predicted"/>
<keyword evidence="4" id="KW-0808">Transferase</keyword>
<dbReference type="GO" id="GO:0008168">
    <property type="term" value="F:methyltransferase activity"/>
    <property type="evidence" value="ECO:0007669"/>
    <property type="project" value="UniProtKB-KW"/>
</dbReference>
<dbReference type="InterPro" id="IPR057326">
    <property type="entry name" value="KR_dom"/>
</dbReference>
<dbReference type="PROSITE" id="PS52004">
    <property type="entry name" value="KS3_2"/>
    <property type="match status" value="1"/>
</dbReference>
<dbReference type="InterPro" id="IPR014043">
    <property type="entry name" value="Acyl_transferase_dom"/>
</dbReference>
<dbReference type="InterPro" id="IPR014030">
    <property type="entry name" value="Ketoacyl_synth_N"/>
</dbReference>
<dbReference type="GO" id="GO:0016491">
    <property type="term" value="F:oxidoreductase activity"/>
    <property type="evidence" value="ECO:0007669"/>
    <property type="project" value="UniProtKB-KW"/>
</dbReference>
<dbReference type="CDD" id="cd02440">
    <property type="entry name" value="AdoMet_MTases"/>
    <property type="match status" value="1"/>
</dbReference>
<evidence type="ECO:0000256" key="8">
    <source>
        <dbReference type="SAM" id="MobiDB-lite"/>
    </source>
</evidence>
<keyword evidence="6" id="KW-0511">Multifunctional enzyme</keyword>
<dbReference type="SUPFAM" id="SSF51735">
    <property type="entry name" value="NAD(P)-binding Rossmann-fold domains"/>
    <property type="match status" value="2"/>
</dbReference>
<dbReference type="InterPro" id="IPR049552">
    <property type="entry name" value="PKS_DH_N"/>
</dbReference>
<dbReference type="Pfam" id="PF16197">
    <property type="entry name" value="KAsynt_C_assoc"/>
    <property type="match status" value="1"/>
</dbReference>
<keyword evidence="2" id="KW-0597">Phosphoprotein</keyword>
<evidence type="ECO:0000313" key="11">
    <source>
        <dbReference type="EMBL" id="PYH95483.1"/>
    </source>
</evidence>
<evidence type="ECO:0000256" key="4">
    <source>
        <dbReference type="ARBA" id="ARBA00022679"/>
    </source>
</evidence>
<dbReference type="Pfam" id="PF02801">
    <property type="entry name" value="Ketoacyl-synt_C"/>
    <property type="match status" value="1"/>
</dbReference>
<dbReference type="Gene3D" id="3.40.47.10">
    <property type="match status" value="1"/>
</dbReference>
<dbReference type="SUPFAM" id="SSF53335">
    <property type="entry name" value="S-adenosyl-L-methionine-dependent methyltransferases"/>
    <property type="match status" value="1"/>
</dbReference>
<evidence type="ECO:0000313" key="12">
    <source>
        <dbReference type="Proteomes" id="UP000247810"/>
    </source>
</evidence>
<dbReference type="GO" id="GO:0006633">
    <property type="term" value="P:fatty acid biosynthetic process"/>
    <property type="evidence" value="ECO:0007669"/>
    <property type="project" value="TreeGrafter"/>
</dbReference>
<evidence type="ECO:0000256" key="6">
    <source>
        <dbReference type="ARBA" id="ARBA00023268"/>
    </source>
</evidence>
<organism evidence="11 12">
    <name type="scientific">Aspergillus ellipticus CBS 707.79</name>
    <dbReference type="NCBI Taxonomy" id="1448320"/>
    <lineage>
        <taxon>Eukaryota</taxon>
        <taxon>Fungi</taxon>
        <taxon>Dikarya</taxon>
        <taxon>Ascomycota</taxon>
        <taxon>Pezizomycotina</taxon>
        <taxon>Eurotiomycetes</taxon>
        <taxon>Eurotiomycetidae</taxon>
        <taxon>Eurotiales</taxon>
        <taxon>Aspergillaceae</taxon>
        <taxon>Aspergillus</taxon>
        <taxon>Aspergillus subgen. Circumdati</taxon>
    </lineage>
</organism>
<dbReference type="SMART" id="SM00826">
    <property type="entry name" value="PKS_DH"/>
    <property type="match status" value="1"/>
</dbReference>
<evidence type="ECO:0000256" key="2">
    <source>
        <dbReference type="ARBA" id="ARBA00022553"/>
    </source>
</evidence>
<dbReference type="SMART" id="SM00829">
    <property type="entry name" value="PKS_ER"/>
    <property type="match status" value="1"/>
</dbReference>
<dbReference type="PROSITE" id="PS52019">
    <property type="entry name" value="PKS_MFAS_DH"/>
    <property type="match status" value="1"/>
</dbReference>
<dbReference type="OrthoDB" id="329835at2759"/>
<feature type="domain" description="Ketosynthase family 3 (KS3)" evidence="9">
    <location>
        <begin position="46"/>
        <end position="463"/>
    </location>
</feature>
<dbReference type="PANTHER" id="PTHR43775">
    <property type="entry name" value="FATTY ACID SYNTHASE"/>
    <property type="match status" value="1"/>
</dbReference>
<name>A0A319DVR9_9EURO</name>
<dbReference type="Pfam" id="PF00698">
    <property type="entry name" value="Acyl_transf_1"/>
    <property type="match status" value="1"/>
</dbReference>
<keyword evidence="5" id="KW-0560">Oxidoreductase</keyword>
<dbReference type="GO" id="GO:1901336">
    <property type="term" value="P:lactone biosynthetic process"/>
    <property type="evidence" value="ECO:0007669"/>
    <property type="project" value="UniProtKB-ARBA"/>
</dbReference>
<dbReference type="InterPro" id="IPR020807">
    <property type="entry name" value="PKS_DH"/>
</dbReference>
<dbReference type="GO" id="GO:0004312">
    <property type="term" value="F:fatty acid synthase activity"/>
    <property type="evidence" value="ECO:0007669"/>
    <property type="project" value="TreeGrafter"/>
</dbReference>
<dbReference type="FunFam" id="3.40.50.720:FF:000209">
    <property type="entry name" value="Polyketide synthase Pks12"/>
    <property type="match status" value="1"/>
</dbReference>
<dbReference type="STRING" id="1448320.A0A319DVR9"/>
<dbReference type="InterPro" id="IPR032821">
    <property type="entry name" value="PKS_assoc"/>
</dbReference>
<keyword evidence="3" id="KW-0489">Methyltransferase</keyword>
<dbReference type="SUPFAM" id="SSF55048">
    <property type="entry name" value="Probable ACP-binding domain of malonyl-CoA ACP transacylase"/>
    <property type="match status" value="1"/>
</dbReference>
<feature type="compositionally biased region" description="Basic and acidic residues" evidence="8">
    <location>
        <begin position="16"/>
        <end position="25"/>
    </location>
</feature>
<dbReference type="Gene3D" id="3.40.366.10">
    <property type="entry name" value="Malonyl-Coenzyme A Acyl Carrier Protein, domain 2"/>
    <property type="match status" value="1"/>
</dbReference>
<dbReference type="InterPro" id="IPR049900">
    <property type="entry name" value="PKS_mFAS_DH"/>
</dbReference>
<feature type="active site" description="Proton donor; for dehydratase activity" evidence="7">
    <location>
        <position position="1087"/>
    </location>
</feature>
<dbReference type="InterPro" id="IPR013217">
    <property type="entry name" value="Methyltransf_12"/>
</dbReference>
<dbReference type="InterPro" id="IPR036291">
    <property type="entry name" value="NAD(P)-bd_dom_sf"/>
</dbReference>
<dbReference type="InterPro" id="IPR016036">
    <property type="entry name" value="Malonyl_transacylase_ACP-bd"/>
</dbReference>
<dbReference type="Pfam" id="PF00109">
    <property type="entry name" value="ketoacyl-synt"/>
    <property type="match status" value="1"/>
</dbReference>
<dbReference type="SMART" id="SM00825">
    <property type="entry name" value="PKS_KS"/>
    <property type="match status" value="1"/>
</dbReference>
<dbReference type="InterPro" id="IPR020841">
    <property type="entry name" value="PKS_Beta-ketoAc_synthase_dom"/>
</dbReference>
<dbReference type="InterPro" id="IPR016035">
    <property type="entry name" value="Acyl_Trfase/lysoPLipase"/>
</dbReference>
<evidence type="ECO:0000256" key="7">
    <source>
        <dbReference type="PROSITE-ProRule" id="PRU01363"/>
    </source>
</evidence>
<dbReference type="SMART" id="SM00822">
    <property type="entry name" value="PKS_KR"/>
    <property type="match status" value="1"/>
</dbReference>
<dbReference type="InterPro" id="IPR042104">
    <property type="entry name" value="PKS_dehydratase_sf"/>
</dbReference>
<dbReference type="Pfam" id="PF08242">
    <property type="entry name" value="Methyltransf_12"/>
    <property type="match status" value="1"/>
</dbReference>
<dbReference type="EMBL" id="KZ825852">
    <property type="protein sequence ID" value="PYH95483.1"/>
    <property type="molecule type" value="Genomic_DNA"/>
</dbReference>